<dbReference type="GO" id="GO:0015689">
    <property type="term" value="P:molybdate ion transport"/>
    <property type="evidence" value="ECO:0007669"/>
    <property type="project" value="InterPro"/>
</dbReference>
<dbReference type="GO" id="GO:1901359">
    <property type="term" value="F:tungstate binding"/>
    <property type="evidence" value="ECO:0007669"/>
    <property type="project" value="UniProtKB-ARBA"/>
</dbReference>
<evidence type="ECO:0000313" key="8">
    <source>
        <dbReference type="EMBL" id="SHI43160.1"/>
    </source>
</evidence>
<dbReference type="RefSeq" id="WP_073130740.1">
    <property type="nucleotide sequence ID" value="NZ_FQZF01000002.1"/>
</dbReference>
<dbReference type="PANTHER" id="PTHR30632:SF17">
    <property type="entry name" value="MOLYBDATE-BINDING PROTEIN MODA"/>
    <property type="match status" value="1"/>
</dbReference>
<dbReference type="GO" id="GO:0046872">
    <property type="term" value="F:metal ion binding"/>
    <property type="evidence" value="ECO:0007669"/>
    <property type="project" value="UniProtKB-KW"/>
</dbReference>
<keyword evidence="9" id="KW-1185">Reference proteome</keyword>
<evidence type="ECO:0000256" key="6">
    <source>
        <dbReference type="PIRSR" id="PIRSR004846-1"/>
    </source>
</evidence>
<dbReference type="Pfam" id="PF13531">
    <property type="entry name" value="SBP_bac_11"/>
    <property type="match status" value="1"/>
</dbReference>
<keyword evidence="4 7" id="KW-0732">Signal</keyword>
<dbReference type="GO" id="GO:0030288">
    <property type="term" value="C:outer membrane-bounded periplasmic space"/>
    <property type="evidence" value="ECO:0007669"/>
    <property type="project" value="TreeGrafter"/>
</dbReference>
<dbReference type="InterPro" id="IPR005950">
    <property type="entry name" value="ModA"/>
</dbReference>
<dbReference type="PIRSF" id="PIRSF004846">
    <property type="entry name" value="ModA"/>
    <property type="match status" value="1"/>
</dbReference>
<sequence>MRRLVLRGLAAALLLPAGLPARAKAQEGGPTVFAAASLTDAMRALGEAWRVRGHAAPRFSFAASSALARQIEQGAPADLFASADEPWMDYLQQRDLIVNETRVSPLANALVLIAPADTPLAPTTLARNTDLATLLGASGRIATGDPSNVPVGKYAQAALSWMGQWNTLLPRLARADNVRSALLLVERGEAPLGIVYATDAAASRGVRVLGTFPPESHPAVTYPFALTRRAAGHAQARAFLAFATGPEAADIYRRFGFALRTE</sequence>
<dbReference type="Gene3D" id="3.40.190.10">
    <property type="entry name" value="Periplasmic binding protein-like II"/>
    <property type="match status" value="2"/>
</dbReference>
<feature type="binding site" evidence="6">
    <location>
        <position position="178"/>
    </location>
    <ligand>
        <name>molybdate</name>
        <dbReference type="ChEBI" id="CHEBI:36264"/>
    </ligand>
</feature>
<protein>
    <submittedName>
        <fullName evidence="8">Molybdate transport system substrate-binding protein</fullName>
    </submittedName>
</protein>
<gene>
    <name evidence="8" type="ORF">SAMN02745194_00344</name>
</gene>
<evidence type="ECO:0000313" key="9">
    <source>
        <dbReference type="Proteomes" id="UP000184387"/>
    </source>
</evidence>
<dbReference type="FunFam" id="3.40.190.10:FF:000035">
    <property type="entry name" value="Molybdate ABC transporter substrate-binding protein"/>
    <property type="match status" value="1"/>
</dbReference>
<dbReference type="Proteomes" id="UP000184387">
    <property type="component" value="Unassembled WGS sequence"/>
</dbReference>
<dbReference type="GO" id="GO:0030973">
    <property type="term" value="F:molybdate ion binding"/>
    <property type="evidence" value="ECO:0007669"/>
    <property type="project" value="TreeGrafter"/>
</dbReference>
<feature type="binding site" evidence="6">
    <location>
        <position position="64"/>
    </location>
    <ligand>
        <name>molybdate</name>
        <dbReference type="ChEBI" id="CHEBI:36264"/>
    </ligand>
</feature>
<feature type="signal peptide" evidence="7">
    <location>
        <begin position="1"/>
        <end position="25"/>
    </location>
</feature>
<evidence type="ECO:0000256" key="5">
    <source>
        <dbReference type="ARBA" id="ARBA00062515"/>
    </source>
</evidence>
<dbReference type="NCBIfam" id="TIGR01256">
    <property type="entry name" value="modA"/>
    <property type="match status" value="1"/>
</dbReference>
<reference evidence="8 9" key="1">
    <citation type="submission" date="2016-11" db="EMBL/GenBank/DDBJ databases">
        <authorList>
            <person name="Jaros S."/>
            <person name="Januszkiewicz K."/>
            <person name="Wedrychowicz H."/>
        </authorList>
    </citation>
    <scope>NUCLEOTIDE SEQUENCE [LARGE SCALE GENOMIC DNA]</scope>
    <source>
        <strain evidence="8 9">DSM 14916</strain>
    </source>
</reference>
<keyword evidence="2 6" id="KW-0500">Molybdenum</keyword>
<dbReference type="STRING" id="198092.SAMN02745194_00344"/>
<comment type="similarity">
    <text evidence="1">Belongs to the bacterial solute-binding protein ModA family.</text>
</comment>
<accession>A0A1M6B3A8</accession>
<dbReference type="NCBIfam" id="NF007958">
    <property type="entry name" value="PRK10677.1"/>
    <property type="match status" value="1"/>
</dbReference>
<feature type="binding site" evidence="6">
    <location>
        <position position="37"/>
    </location>
    <ligand>
        <name>molybdate</name>
        <dbReference type="ChEBI" id="CHEBI:36264"/>
    </ligand>
</feature>
<keyword evidence="3 6" id="KW-0479">Metal-binding</keyword>
<dbReference type="OrthoDB" id="9785015at2"/>
<dbReference type="AlphaFoldDB" id="A0A1M6B3A8"/>
<evidence type="ECO:0000256" key="4">
    <source>
        <dbReference type="ARBA" id="ARBA00022729"/>
    </source>
</evidence>
<proteinExistence type="inferred from homology"/>
<dbReference type="InterPro" id="IPR050682">
    <property type="entry name" value="ModA/WtpA"/>
</dbReference>
<feature type="chain" id="PRO_5013223296" evidence="7">
    <location>
        <begin position="26"/>
        <end position="262"/>
    </location>
</feature>
<evidence type="ECO:0000256" key="7">
    <source>
        <dbReference type="SAM" id="SignalP"/>
    </source>
</evidence>
<comment type="subunit">
    <text evidence="5">The complex is composed of two ATP-binding proteins (ModC), two transmembrane proteins (ModB) and a solute-binding protein (ModA).</text>
</comment>
<dbReference type="EMBL" id="FQZF01000002">
    <property type="protein sequence ID" value="SHI43160.1"/>
    <property type="molecule type" value="Genomic_DNA"/>
</dbReference>
<evidence type="ECO:0000256" key="1">
    <source>
        <dbReference type="ARBA" id="ARBA00009175"/>
    </source>
</evidence>
<name>A0A1M6B3A8_9PROT</name>
<evidence type="ECO:0000256" key="2">
    <source>
        <dbReference type="ARBA" id="ARBA00022505"/>
    </source>
</evidence>
<feature type="binding site" evidence="6">
    <location>
        <position position="196"/>
    </location>
    <ligand>
        <name>molybdate</name>
        <dbReference type="ChEBI" id="CHEBI:36264"/>
    </ligand>
</feature>
<organism evidence="8 9">
    <name type="scientific">Muricoccus roseus</name>
    <dbReference type="NCBI Taxonomy" id="198092"/>
    <lineage>
        <taxon>Bacteria</taxon>
        <taxon>Pseudomonadati</taxon>
        <taxon>Pseudomonadota</taxon>
        <taxon>Alphaproteobacteria</taxon>
        <taxon>Acetobacterales</taxon>
        <taxon>Roseomonadaceae</taxon>
        <taxon>Muricoccus</taxon>
    </lineage>
</organism>
<dbReference type="SUPFAM" id="SSF53850">
    <property type="entry name" value="Periplasmic binding protein-like II"/>
    <property type="match status" value="1"/>
</dbReference>
<evidence type="ECO:0000256" key="3">
    <source>
        <dbReference type="ARBA" id="ARBA00022723"/>
    </source>
</evidence>
<dbReference type="PANTHER" id="PTHR30632">
    <property type="entry name" value="MOLYBDATE-BINDING PERIPLASMIC PROTEIN"/>
    <property type="match status" value="1"/>
</dbReference>